<name>E3IVP1_PSEI1</name>
<dbReference type="KEGG" id="fri:FraEuI1c_4554"/>
<organism evidence="2 3">
    <name type="scientific">Pseudofrankia inefficax (strain DSM 45817 / CECT 9037 / DDB 130130 / EuI1c)</name>
    <name type="common">Frankia inefficax</name>
    <dbReference type="NCBI Taxonomy" id="298654"/>
    <lineage>
        <taxon>Bacteria</taxon>
        <taxon>Bacillati</taxon>
        <taxon>Actinomycetota</taxon>
        <taxon>Actinomycetes</taxon>
        <taxon>Frankiales</taxon>
        <taxon>Frankiaceae</taxon>
        <taxon>Pseudofrankia</taxon>
    </lineage>
</organism>
<sequence length="124" mass="12755" precursor="true">MSAMYHARVARSLRRVALWMLATGLAVLVSWFSVQHALPPDADVPRAVPVDRVESPSPAEPPVPSAVPSPTSPAVSASSGTATMPAEPTVDPTSASSAATTTAAPSQRPRHDPTRRRPVASGGG</sequence>
<dbReference type="STRING" id="298654.FraEuI1c_4554"/>
<feature type="compositionally biased region" description="Low complexity" evidence="1">
    <location>
        <begin position="92"/>
        <end position="106"/>
    </location>
</feature>
<dbReference type="AlphaFoldDB" id="E3IVP1"/>
<feature type="compositionally biased region" description="Pro residues" evidence="1">
    <location>
        <begin position="58"/>
        <end position="71"/>
    </location>
</feature>
<dbReference type="InParanoid" id="E3IVP1"/>
<dbReference type="HOGENOM" id="CLU_2000567_0_0_11"/>
<gene>
    <name evidence="2" type="ordered locus">FraEuI1c_4554</name>
</gene>
<accession>E3IVP1</accession>
<evidence type="ECO:0000313" key="3">
    <source>
        <dbReference type="Proteomes" id="UP000002484"/>
    </source>
</evidence>
<proteinExistence type="predicted"/>
<keyword evidence="3" id="KW-1185">Reference proteome</keyword>
<feature type="region of interest" description="Disordered" evidence="1">
    <location>
        <begin position="40"/>
        <end position="124"/>
    </location>
</feature>
<dbReference type="EMBL" id="CP002299">
    <property type="protein sequence ID" value="ADP82547.1"/>
    <property type="molecule type" value="Genomic_DNA"/>
</dbReference>
<dbReference type="Proteomes" id="UP000002484">
    <property type="component" value="Chromosome"/>
</dbReference>
<protein>
    <submittedName>
        <fullName evidence="2">Uncharacterized protein</fullName>
    </submittedName>
</protein>
<evidence type="ECO:0000256" key="1">
    <source>
        <dbReference type="SAM" id="MobiDB-lite"/>
    </source>
</evidence>
<evidence type="ECO:0000313" key="2">
    <source>
        <dbReference type="EMBL" id="ADP82547.1"/>
    </source>
</evidence>
<reference evidence="2 3" key="1">
    <citation type="submission" date="2010-10" db="EMBL/GenBank/DDBJ databases">
        <title>Complete sequence of Frankia sp. EuI1c.</title>
        <authorList>
            <consortium name="US DOE Joint Genome Institute"/>
            <person name="Lucas S."/>
            <person name="Copeland A."/>
            <person name="Lapidus A."/>
            <person name="Cheng J.-F."/>
            <person name="Bruce D."/>
            <person name="Goodwin L."/>
            <person name="Pitluck S."/>
            <person name="Chertkov O."/>
            <person name="Detter J.C."/>
            <person name="Han C."/>
            <person name="Tapia R."/>
            <person name="Land M."/>
            <person name="Hauser L."/>
            <person name="Jeffries C."/>
            <person name="Kyrpides N."/>
            <person name="Ivanova N."/>
            <person name="Mikhailova N."/>
            <person name="Beauchemin N."/>
            <person name="Sen A."/>
            <person name="Sur S.A."/>
            <person name="Gtari M."/>
            <person name="Wall L."/>
            <person name="Tisa L."/>
            <person name="Woyke T."/>
        </authorList>
    </citation>
    <scope>NUCLEOTIDE SEQUENCE [LARGE SCALE GENOMIC DNA]</scope>
    <source>
        <strain evidence="3">DSM 45817 / CECT 9037 / EuI1c</strain>
    </source>
</reference>